<dbReference type="PANTHER" id="PTHR42913:SF9">
    <property type="entry name" value="SLR1591 PROTEIN"/>
    <property type="match status" value="1"/>
</dbReference>
<name>A0A838CY43_9BACI</name>
<evidence type="ECO:0000259" key="6">
    <source>
        <dbReference type="Pfam" id="PF07992"/>
    </source>
</evidence>
<accession>A0A838CY43</accession>
<comment type="cofactor">
    <cofactor evidence="1">
        <name>FAD</name>
        <dbReference type="ChEBI" id="CHEBI:57692"/>
    </cofactor>
</comment>
<proteinExistence type="inferred from homology"/>
<dbReference type="Proteomes" id="UP000571017">
    <property type="component" value="Unassembled WGS sequence"/>
</dbReference>
<keyword evidence="8" id="KW-1185">Reference proteome</keyword>
<evidence type="ECO:0000256" key="2">
    <source>
        <dbReference type="ARBA" id="ARBA00005272"/>
    </source>
</evidence>
<protein>
    <submittedName>
        <fullName evidence="7">FAD-dependent oxidoreductase</fullName>
    </submittedName>
</protein>
<comment type="similarity">
    <text evidence="2">Belongs to the NADH dehydrogenase family.</text>
</comment>
<dbReference type="EMBL" id="JACEFG010000004">
    <property type="protein sequence ID" value="MBA2176759.1"/>
    <property type="molecule type" value="Genomic_DNA"/>
</dbReference>
<evidence type="ECO:0000256" key="3">
    <source>
        <dbReference type="ARBA" id="ARBA00022630"/>
    </source>
</evidence>
<dbReference type="SUPFAM" id="SSF51905">
    <property type="entry name" value="FAD/NAD(P)-binding domain"/>
    <property type="match status" value="1"/>
</dbReference>
<evidence type="ECO:0000256" key="5">
    <source>
        <dbReference type="ARBA" id="ARBA00023002"/>
    </source>
</evidence>
<dbReference type="InterPro" id="IPR036188">
    <property type="entry name" value="FAD/NAD-bd_sf"/>
</dbReference>
<keyword evidence="5" id="KW-0560">Oxidoreductase</keyword>
<dbReference type="AlphaFoldDB" id="A0A838CY43"/>
<reference evidence="7 8" key="1">
    <citation type="journal article" date="2004" name="Extremophiles">
        <title>Halobacillus locisalis sp. nov., a halophilic bacterium isolated from a marine solar saltern of the Yellow Sea in Korea.</title>
        <authorList>
            <person name="Yoon J.H."/>
            <person name="Kang K.H."/>
            <person name="Oh T.K."/>
            <person name="Park Y.H."/>
        </authorList>
    </citation>
    <scope>NUCLEOTIDE SEQUENCE [LARGE SCALE GENOMIC DNA]</scope>
    <source>
        <strain evidence="7 8">KCTC 3788</strain>
    </source>
</reference>
<comment type="caution">
    <text evidence="7">The sequence shown here is derived from an EMBL/GenBank/DDBJ whole genome shotgun (WGS) entry which is preliminary data.</text>
</comment>
<gene>
    <name evidence="7" type="ORF">H0266_17860</name>
</gene>
<evidence type="ECO:0000256" key="4">
    <source>
        <dbReference type="ARBA" id="ARBA00022827"/>
    </source>
</evidence>
<dbReference type="InterPro" id="IPR051169">
    <property type="entry name" value="NADH-Q_oxidoreductase"/>
</dbReference>
<keyword evidence="3" id="KW-0285">Flavoprotein</keyword>
<dbReference type="Gene3D" id="3.50.50.100">
    <property type="match status" value="1"/>
</dbReference>
<dbReference type="GO" id="GO:0003955">
    <property type="term" value="F:NAD(P)H dehydrogenase (quinone) activity"/>
    <property type="evidence" value="ECO:0007669"/>
    <property type="project" value="TreeGrafter"/>
</dbReference>
<organism evidence="7 8">
    <name type="scientific">Halobacillus locisalis</name>
    <dbReference type="NCBI Taxonomy" id="220753"/>
    <lineage>
        <taxon>Bacteria</taxon>
        <taxon>Bacillati</taxon>
        <taxon>Bacillota</taxon>
        <taxon>Bacilli</taxon>
        <taxon>Bacillales</taxon>
        <taxon>Bacillaceae</taxon>
        <taxon>Halobacillus</taxon>
    </lineage>
</organism>
<sequence>MLKRLLLVGAGHSHLEVIRKLKEEPFPNVEVCLLSPSTYQYYSGMFSGYTEGLYGLDDTRVNLKELTDAAGVHFVKKMVDRVLPERKKIVCKDRSVYPFDVISFDIGSRSLPHDMEDTVARTIKPNYEFVDQINHLRETHNPLLVGGGAAGSELAMSIQAYKERKQIPGQVRLVSANRLLAEAPKRVSKKLESLITKKGIQVWENERVVEIHEHHIKTEQGNRIRHTGVLWLGGAIADPIFKSSGIGHDERGFAYVKDTLQFEDYTHIFGAGDCVTMSSYPDLAKSGVYAVRQGPVLWENLKNYLSEGELKAYQPQSQALYILSTGHKKGFFTYGLVTNHSHRAWKLKNKIDTQFMNKYK</sequence>
<dbReference type="Pfam" id="PF07992">
    <property type="entry name" value="Pyr_redox_2"/>
    <property type="match status" value="1"/>
</dbReference>
<evidence type="ECO:0000256" key="1">
    <source>
        <dbReference type="ARBA" id="ARBA00001974"/>
    </source>
</evidence>
<dbReference type="InterPro" id="IPR023753">
    <property type="entry name" value="FAD/NAD-binding_dom"/>
</dbReference>
<evidence type="ECO:0000313" key="7">
    <source>
        <dbReference type="EMBL" id="MBA2176759.1"/>
    </source>
</evidence>
<keyword evidence="4" id="KW-0274">FAD</keyword>
<dbReference type="GO" id="GO:0019646">
    <property type="term" value="P:aerobic electron transport chain"/>
    <property type="evidence" value="ECO:0007669"/>
    <property type="project" value="TreeGrafter"/>
</dbReference>
<dbReference type="PANTHER" id="PTHR42913">
    <property type="entry name" value="APOPTOSIS-INDUCING FACTOR 1"/>
    <property type="match status" value="1"/>
</dbReference>
<dbReference type="RefSeq" id="WP_181473811.1">
    <property type="nucleotide sequence ID" value="NZ_JACEFG010000004.1"/>
</dbReference>
<evidence type="ECO:0000313" key="8">
    <source>
        <dbReference type="Proteomes" id="UP000571017"/>
    </source>
</evidence>
<feature type="domain" description="FAD/NAD(P)-binding" evidence="6">
    <location>
        <begin position="4"/>
        <end position="285"/>
    </location>
</feature>